<protein>
    <recommendedName>
        <fullName evidence="9">Cytochrome P450</fullName>
    </recommendedName>
</protein>
<reference evidence="7" key="1">
    <citation type="submission" date="2020-08" db="EMBL/GenBank/DDBJ databases">
        <title>Plant Genome Project.</title>
        <authorList>
            <person name="Zhang R.-G."/>
        </authorList>
    </citation>
    <scope>NUCLEOTIDE SEQUENCE</scope>
    <source>
        <strain evidence="7">WSP0</strain>
        <tissue evidence="7">Leaf</tissue>
    </source>
</reference>
<gene>
    <name evidence="7" type="ORF">RHGRI_021773</name>
</gene>
<comment type="caution">
    <text evidence="7">The sequence shown here is derived from an EMBL/GenBank/DDBJ whole genome shotgun (WGS) entry which is preliminary data.</text>
</comment>
<evidence type="ECO:0000313" key="7">
    <source>
        <dbReference type="EMBL" id="KAG5542040.1"/>
    </source>
</evidence>
<accession>A0AAV6JRG7</accession>
<dbReference type="InterPro" id="IPR002401">
    <property type="entry name" value="Cyt_P450_E_grp-I"/>
</dbReference>
<dbReference type="PANTHER" id="PTHR47947:SF3">
    <property type="entry name" value="CYTOCHROME P450 81D1-LIKE"/>
    <property type="match status" value="1"/>
</dbReference>
<dbReference type="InterPro" id="IPR001128">
    <property type="entry name" value="Cyt_P450"/>
</dbReference>
<dbReference type="EMBL" id="JACTNZ010000007">
    <property type="protein sequence ID" value="KAG5542040.1"/>
    <property type="molecule type" value="Genomic_DNA"/>
</dbReference>
<evidence type="ECO:0000256" key="1">
    <source>
        <dbReference type="ARBA" id="ARBA00022617"/>
    </source>
</evidence>
<keyword evidence="8" id="KW-1185">Reference proteome</keyword>
<feature type="region of interest" description="Disordered" evidence="6">
    <location>
        <begin position="1"/>
        <end position="54"/>
    </location>
</feature>
<proteinExistence type="predicted"/>
<dbReference type="GO" id="GO:0016705">
    <property type="term" value="F:oxidoreductase activity, acting on paired donors, with incorporation or reduction of molecular oxygen"/>
    <property type="evidence" value="ECO:0007669"/>
    <property type="project" value="InterPro"/>
</dbReference>
<dbReference type="Gene3D" id="1.10.630.10">
    <property type="entry name" value="Cytochrome P450"/>
    <property type="match status" value="1"/>
</dbReference>
<dbReference type="InterPro" id="IPR050651">
    <property type="entry name" value="Plant_Cytochrome_P450_Monoox"/>
</dbReference>
<keyword evidence="5" id="KW-0503">Monooxygenase</keyword>
<dbReference type="PANTHER" id="PTHR47947">
    <property type="entry name" value="CYTOCHROME P450 82C3-RELATED"/>
    <property type="match status" value="1"/>
</dbReference>
<dbReference type="GO" id="GO:0004497">
    <property type="term" value="F:monooxygenase activity"/>
    <property type="evidence" value="ECO:0007669"/>
    <property type="project" value="UniProtKB-KW"/>
</dbReference>
<organism evidence="7 8">
    <name type="scientific">Rhododendron griersonianum</name>
    <dbReference type="NCBI Taxonomy" id="479676"/>
    <lineage>
        <taxon>Eukaryota</taxon>
        <taxon>Viridiplantae</taxon>
        <taxon>Streptophyta</taxon>
        <taxon>Embryophyta</taxon>
        <taxon>Tracheophyta</taxon>
        <taxon>Spermatophyta</taxon>
        <taxon>Magnoliopsida</taxon>
        <taxon>eudicotyledons</taxon>
        <taxon>Gunneridae</taxon>
        <taxon>Pentapetalae</taxon>
        <taxon>asterids</taxon>
        <taxon>Ericales</taxon>
        <taxon>Ericaceae</taxon>
        <taxon>Ericoideae</taxon>
        <taxon>Rhodoreae</taxon>
        <taxon>Rhododendron</taxon>
    </lineage>
</organism>
<keyword evidence="1" id="KW-0349">Heme</keyword>
<dbReference type="Pfam" id="PF00067">
    <property type="entry name" value="p450"/>
    <property type="match status" value="1"/>
</dbReference>
<keyword evidence="3" id="KW-0560">Oxidoreductase</keyword>
<evidence type="ECO:0000256" key="6">
    <source>
        <dbReference type="SAM" id="MobiDB-lite"/>
    </source>
</evidence>
<feature type="compositionally biased region" description="Low complexity" evidence="6">
    <location>
        <begin position="16"/>
        <end position="42"/>
    </location>
</feature>
<keyword evidence="2" id="KW-0479">Metal-binding</keyword>
<evidence type="ECO:0000256" key="3">
    <source>
        <dbReference type="ARBA" id="ARBA00023002"/>
    </source>
</evidence>
<evidence type="ECO:0000256" key="5">
    <source>
        <dbReference type="ARBA" id="ARBA00023033"/>
    </source>
</evidence>
<name>A0AAV6JRG7_9ERIC</name>
<dbReference type="GO" id="GO:0020037">
    <property type="term" value="F:heme binding"/>
    <property type="evidence" value="ECO:0007669"/>
    <property type="project" value="InterPro"/>
</dbReference>
<dbReference type="InterPro" id="IPR036396">
    <property type="entry name" value="Cyt_P450_sf"/>
</dbReference>
<evidence type="ECO:0008006" key="9">
    <source>
        <dbReference type="Google" id="ProtNLM"/>
    </source>
</evidence>
<sequence>MIITSSPELGNPQIFTTKTKWASHTSSSSSSSHSSSPNTSSTDTKKLPPSPSPALPILGHLHLLKKPLPQTLSALSKAHGPILSLRFGSRPVLLVSSPSAAEECLTRNDVVFANRPKLLAGKHLGHNYTTLVWASYGQHWRNLRRLVSTQIL</sequence>
<dbReference type="SUPFAM" id="SSF48264">
    <property type="entry name" value="Cytochrome P450"/>
    <property type="match status" value="1"/>
</dbReference>
<dbReference type="PRINTS" id="PR00463">
    <property type="entry name" value="EP450I"/>
</dbReference>
<keyword evidence="4" id="KW-0408">Iron</keyword>
<dbReference type="GO" id="GO:0005506">
    <property type="term" value="F:iron ion binding"/>
    <property type="evidence" value="ECO:0007669"/>
    <property type="project" value="InterPro"/>
</dbReference>
<evidence type="ECO:0000256" key="2">
    <source>
        <dbReference type="ARBA" id="ARBA00022723"/>
    </source>
</evidence>
<evidence type="ECO:0000256" key="4">
    <source>
        <dbReference type="ARBA" id="ARBA00023004"/>
    </source>
</evidence>
<dbReference type="AlphaFoldDB" id="A0AAV6JRG7"/>
<evidence type="ECO:0000313" key="8">
    <source>
        <dbReference type="Proteomes" id="UP000823749"/>
    </source>
</evidence>
<dbReference type="Proteomes" id="UP000823749">
    <property type="component" value="Chromosome 7"/>
</dbReference>